<protein>
    <submittedName>
        <fullName evidence="1">Uncharacterized protein</fullName>
    </submittedName>
</protein>
<dbReference type="EMBL" id="CALNXK010000245">
    <property type="protein sequence ID" value="CAH3178775.1"/>
    <property type="molecule type" value="Genomic_DNA"/>
</dbReference>
<proteinExistence type="predicted"/>
<keyword evidence="2" id="KW-1185">Reference proteome</keyword>
<evidence type="ECO:0000313" key="2">
    <source>
        <dbReference type="Proteomes" id="UP001159405"/>
    </source>
</evidence>
<accession>A0ABN8RH83</accession>
<comment type="caution">
    <text evidence="1">The sequence shown here is derived from an EMBL/GenBank/DDBJ whole genome shotgun (WGS) entry which is preliminary data.</text>
</comment>
<name>A0ABN8RH83_9CNID</name>
<reference evidence="1 2" key="1">
    <citation type="submission" date="2022-05" db="EMBL/GenBank/DDBJ databases">
        <authorList>
            <consortium name="Genoscope - CEA"/>
            <person name="William W."/>
        </authorList>
    </citation>
    <scope>NUCLEOTIDE SEQUENCE [LARGE SCALE GENOMIC DNA]</scope>
</reference>
<gene>
    <name evidence="1" type="ORF">PLOB_00021060</name>
</gene>
<sequence length="146" mass="16821">MLLFQSCHFCKGKNPPEVEAQQIGTKAVITTVCTNPGCCAAKYARYETSCWEFSSLHVHPVRWWFNNKNKTDLQPYGFGMCISEHLLQTSKKESSWQQPCNGFHGFSAVHELPCWMWHCNNHLYLRPSHPDCSLLQDSPQTHHTIL</sequence>
<dbReference type="Proteomes" id="UP001159405">
    <property type="component" value="Unassembled WGS sequence"/>
</dbReference>
<organism evidence="1 2">
    <name type="scientific">Porites lobata</name>
    <dbReference type="NCBI Taxonomy" id="104759"/>
    <lineage>
        <taxon>Eukaryota</taxon>
        <taxon>Metazoa</taxon>
        <taxon>Cnidaria</taxon>
        <taxon>Anthozoa</taxon>
        <taxon>Hexacorallia</taxon>
        <taxon>Scleractinia</taxon>
        <taxon>Fungiina</taxon>
        <taxon>Poritidae</taxon>
        <taxon>Porites</taxon>
    </lineage>
</organism>
<evidence type="ECO:0000313" key="1">
    <source>
        <dbReference type="EMBL" id="CAH3178775.1"/>
    </source>
</evidence>